<comment type="caution">
    <text evidence="1">The sequence shown here is derived from an EMBL/GenBank/DDBJ whole genome shotgun (WGS) entry which is preliminary data.</text>
</comment>
<accession>A0ABQ5J2H2</accession>
<organism evidence="1 2">
    <name type="scientific">Tanacetum coccineum</name>
    <dbReference type="NCBI Taxonomy" id="301880"/>
    <lineage>
        <taxon>Eukaryota</taxon>
        <taxon>Viridiplantae</taxon>
        <taxon>Streptophyta</taxon>
        <taxon>Embryophyta</taxon>
        <taxon>Tracheophyta</taxon>
        <taxon>Spermatophyta</taxon>
        <taxon>Magnoliopsida</taxon>
        <taxon>eudicotyledons</taxon>
        <taxon>Gunneridae</taxon>
        <taxon>Pentapetalae</taxon>
        <taxon>asterids</taxon>
        <taxon>campanulids</taxon>
        <taxon>Asterales</taxon>
        <taxon>Asteraceae</taxon>
        <taxon>Asteroideae</taxon>
        <taxon>Anthemideae</taxon>
        <taxon>Anthemidinae</taxon>
        <taxon>Tanacetum</taxon>
    </lineage>
</organism>
<dbReference type="EMBL" id="BQNB010021466">
    <property type="protein sequence ID" value="GJU06699.1"/>
    <property type="molecule type" value="Genomic_DNA"/>
</dbReference>
<evidence type="ECO:0000313" key="1">
    <source>
        <dbReference type="EMBL" id="GJU06699.1"/>
    </source>
</evidence>
<dbReference type="Proteomes" id="UP001151760">
    <property type="component" value="Unassembled WGS sequence"/>
</dbReference>
<sequence length="115" mass="13284">MLISRLSSLPLPLRLPVDNHDSRMEEIDLFLASDDSMPPGIENDDYDLEGDIHDDYFPSTHFLIRFSTVLDYPRLSLLLSTRSERLPVFDPDISPLRPVASHRENIHGYLRLSKH</sequence>
<keyword evidence="2" id="KW-1185">Reference proteome</keyword>
<name>A0ABQ5J2H2_9ASTR</name>
<protein>
    <submittedName>
        <fullName evidence="1">Uncharacterized protein</fullName>
    </submittedName>
</protein>
<evidence type="ECO:0000313" key="2">
    <source>
        <dbReference type="Proteomes" id="UP001151760"/>
    </source>
</evidence>
<gene>
    <name evidence="1" type="ORF">Tco_1123129</name>
</gene>
<reference evidence="1" key="1">
    <citation type="journal article" date="2022" name="Int. J. Mol. Sci.">
        <title>Draft Genome of Tanacetum Coccineum: Genomic Comparison of Closely Related Tanacetum-Family Plants.</title>
        <authorList>
            <person name="Yamashiro T."/>
            <person name="Shiraishi A."/>
            <person name="Nakayama K."/>
            <person name="Satake H."/>
        </authorList>
    </citation>
    <scope>NUCLEOTIDE SEQUENCE</scope>
</reference>
<proteinExistence type="predicted"/>
<reference evidence="1" key="2">
    <citation type="submission" date="2022-01" db="EMBL/GenBank/DDBJ databases">
        <authorList>
            <person name="Yamashiro T."/>
            <person name="Shiraishi A."/>
            <person name="Satake H."/>
            <person name="Nakayama K."/>
        </authorList>
    </citation>
    <scope>NUCLEOTIDE SEQUENCE</scope>
</reference>